<evidence type="ECO:0000313" key="2">
    <source>
        <dbReference type="Proteomes" id="UP000440066"/>
    </source>
</evidence>
<dbReference type="EMBL" id="WJQT01000030">
    <property type="protein sequence ID" value="MRJ48419.1"/>
    <property type="molecule type" value="Genomic_DNA"/>
</dbReference>
<organism evidence="1 2">
    <name type="scientific">Fundicoccus ignavus</name>
    <dbReference type="NCBI Taxonomy" id="2664442"/>
    <lineage>
        <taxon>Bacteria</taxon>
        <taxon>Bacillati</taxon>
        <taxon>Bacillota</taxon>
        <taxon>Bacilli</taxon>
        <taxon>Lactobacillales</taxon>
        <taxon>Aerococcaceae</taxon>
        <taxon>Fundicoccus</taxon>
    </lineage>
</organism>
<accession>A0A844C2H7</accession>
<protein>
    <submittedName>
        <fullName evidence="1">Uncharacterized protein</fullName>
    </submittedName>
</protein>
<reference evidence="1 2" key="1">
    <citation type="submission" date="2019-11" db="EMBL/GenBank/DDBJ databases">
        <title>Characterisation of Fundicoccus ignavus gen. nov. sp. nov., a novel genus of the family Aerococcaceae from bulk tank milk.</title>
        <authorList>
            <person name="Siebert A."/>
            <person name="Huptas C."/>
            <person name="Wenning M."/>
            <person name="Scherer S."/>
            <person name="Doll E.V."/>
        </authorList>
    </citation>
    <scope>NUCLEOTIDE SEQUENCE [LARGE SCALE GENOMIC DNA]</scope>
    <source>
        <strain evidence="1 2">DSM 109652</strain>
    </source>
</reference>
<dbReference type="RefSeq" id="WP_153833466.1">
    <property type="nucleotide sequence ID" value="NZ_WJQT01000030.1"/>
</dbReference>
<gene>
    <name evidence="1" type="ORF">GF867_12770</name>
</gene>
<evidence type="ECO:0000313" key="1">
    <source>
        <dbReference type="EMBL" id="MRJ48419.1"/>
    </source>
</evidence>
<sequence length="94" mass="10974">MVSIKISGPIFNGNSSNYGPLLRYNKQQYEDYDYQATLKELRTYEVIEDVANLESEIGVIYRSHYNRQVIDAELDKKQISYTPLVSVKPHVFIR</sequence>
<dbReference type="AlphaFoldDB" id="A0A844C2H7"/>
<comment type="caution">
    <text evidence="1">The sequence shown here is derived from an EMBL/GenBank/DDBJ whole genome shotgun (WGS) entry which is preliminary data.</text>
</comment>
<name>A0A844C2H7_9LACT</name>
<proteinExistence type="predicted"/>
<dbReference type="Proteomes" id="UP000440066">
    <property type="component" value="Unassembled WGS sequence"/>
</dbReference>